<dbReference type="Gene3D" id="2.60.40.10">
    <property type="entry name" value="Immunoglobulins"/>
    <property type="match status" value="3"/>
</dbReference>
<proteinExistence type="predicted"/>
<comment type="caution">
    <text evidence="3">The sequence shown here is derived from an EMBL/GenBank/DDBJ whole genome shotgun (WGS) entry which is preliminary data.</text>
</comment>
<reference evidence="3 4" key="1">
    <citation type="submission" date="2020-08" db="EMBL/GenBank/DDBJ databases">
        <authorList>
            <person name="Koutsovoulos G."/>
            <person name="Danchin GJ E."/>
        </authorList>
    </citation>
    <scope>NUCLEOTIDE SEQUENCE [LARGE SCALE GENOMIC DNA]</scope>
</reference>
<dbReference type="AlphaFoldDB" id="A0A6V7W950"/>
<dbReference type="InterPro" id="IPR007110">
    <property type="entry name" value="Ig-like_dom"/>
</dbReference>
<feature type="region of interest" description="Disordered" evidence="1">
    <location>
        <begin position="488"/>
        <end position="522"/>
    </location>
</feature>
<dbReference type="OrthoDB" id="6244905at2759"/>
<dbReference type="InterPro" id="IPR013783">
    <property type="entry name" value="Ig-like_fold"/>
</dbReference>
<feature type="domain" description="Ig-like" evidence="2">
    <location>
        <begin position="319"/>
        <end position="443"/>
    </location>
</feature>
<feature type="compositionally biased region" description="Low complexity" evidence="1">
    <location>
        <begin position="499"/>
        <end position="522"/>
    </location>
</feature>
<dbReference type="SUPFAM" id="SSF48726">
    <property type="entry name" value="Immunoglobulin"/>
    <property type="match status" value="3"/>
</dbReference>
<feature type="domain" description="Ig-like" evidence="2">
    <location>
        <begin position="191"/>
        <end position="269"/>
    </location>
</feature>
<dbReference type="Pfam" id="PF13927">
    <property type="entry name" value="Ig_3"/>
    <property type="match status" value="1"/>
</dbReference>
<dbReference type="Pfam" id="PF07686">
    <property type="entry name" value="V-set"/>
    <property type="match status" value="1"/>
</dbReference>
<dbReference type="SMART" id="SM00408">
    <property type="entry name" value="IGc2"/>
    <property type="match status" value="3"/>
</dbReference>
<dbReference type="SMART" id="SM00409">
    <property type="entry name" value="IG"/>
    <property type="match status" value="3"/>
</dbReference>
<dbReference type="InterPro" id="IPR013106">
    <property type="entry name" value="Ig_V-set"/>
</dbReference>
<dbReference type="InterPro" id="IPR013098">
    <property type="entry name" value="Ig_I-set"/>
</dbReference>
<evidence type="ECO:0000313" key="3">
    <source>
        <dbReference type="EMBL" id="CAD2183582.1"/>
    </source>
</evidence>
<dbReference type="InterPro" id="IPR003599">
    <property type="entry name" value="Ig_sub"/>
</dbReference>
<accession>A0A6V7W950</accession>
<dbReference type="InterPro" id="IPR052615">
    <property type="entry name" value="FGFRL"/>
</dbReference>
<dbReference type="EMBL" id="CAJEWN010000473">
    <property type="protein sequence ID" value="CAD2183582.1"/>
    <property type="molecule type" value="Genomic_DNA"/>
</dbReference>
<name>A0A6V7W950_MELEN</name>
<evidence type="ECO:0000256" key="1">
    <source>
        <dbReference type="SAM" id="MobiDB-lite"/>
    </source>
</evidence>
<evidence type="ECO:0000259" key="2">
    <source>
        <dbReference type="PROSITE" id="PS50835"/>
    </source>
</evidence>
<organism evidence="3 4">
    <name type="scientific">Meloidogyne enterolobii</name>
    <name type="common">Root-knot nematode worm</name>
    <name type="synonym">Meloidogyne mayaguensis</name>
    <dbReference type="NCBI Taxonomy" id="390850"/>
    <lineage>
        <taxon>Eukaryota</taxon>
        <taxon>Metazoa</taxon>
        <taxon>Ecdysozoa</taxon>
        <taxon>Nematoda</taxon>
        <taxon>Chromadorea</taxon>
        <taxon>Rhabditida</taxon>
        <taxon>Tylenchina</taxon>
        <taxon>Tylenchomorpha</taxon>
        <taxon>Tylenchoidea</taxon>
        <taxon>Meloidogynidae</taxon>
        <taxon>Meloidogyninae</taxon>
        <taxon>Meloidogyne</taxon>
    </lineage>
</organism>
<feature type="domain" description="Ig-like" evidence="2">
    <location>
        <begin position="52"/>
        <end position="163"/>
    </location>
</feature>
<dbReference type="PANTHER" id="PTHR19890">
    <property type="entry name" value="FIBROBLAST GROWTH FACTOR RECEPTOR"/>
    <property type="match status" value="1"/>
</dbReference>
<dbReference type="InterPro" id="IPR036179">
    <property type="entry name" value="Ig-like_dom_sf"/>
</dbReference>
<dbReference type="InterPro" id="IPR003598">
    <property type="entry name" value="Ig_sub2"/>
</dbReference>
<dbReference type="Proteomes" id="UP000580250">
    <property type="component" value="Unassembled WGS sequence"/>
</dbReference>
<gene>
    <name evidence="3" type="ORF">MENT_LOCUS35886</name>
</gene>
<dbReference type="PROSITE" id="PS50835">
    <property type="entry name" value="IG_LIKE"/>
    <property type="match status" value="3"/>
</dbReference>
<dbReference type="Pfam" id="PF07679">
    <property type="entry name" value="I-set"/>
    <property type="match status" value="1"/>
</dbReference>
<sequence>MSSSLSSSSHLSPLSKLKTTKIFSLSKRFIYLLIFIIFMRQQNIEGVRNAPPQLLPLEGQQSPIRIALGTKGFKLSCPVRTSSEEEWGHNNHQINEETNLENELIIKWSRDGRALETGNNGHYNMANGNRDLWILQARSEDSGLYRCTAINEWGHQSVEFRLQVFDPTNTVADVVRSSEISAPTWNEPIGPLPIQIRVNKGKHIQLQCPTAHGNPLPRMTWLRLTGHSEQELGQMSHLSFDRVRPQDAGIYACRLENNLGAIRADFSLQIVEQEESEEKIFVENNEEKTQNLPSRGSISSSIPSHMRAAASNVVPPSTPKIDVLHGQQKLHVGNTAELQCRVEWRGERDKTVIRWLRQLDNADVNAVKAKAPNSSLLKLGQITLLMIEQEEEPVRVEKSENDGQKHFLNELRITNMQKEDSGRYFCVVTNPAGQFVYRSINISVVDSNSLIPSTHALLNLYLSQSPLFRALTLCLIYNNGRRQQKLKEKFSEGKNQKESLNQLPNTLTSSSSTSATNSNNNTKITNINTNNNQNLNQNLIPTFPTDPYFNNNCFLPPPPRIPPPILPVNNSTAVNWPSSLPMQASTLERYVRMNKPQMLHRTRADEEMSKISSHIYASGSPLPISVNYNNPRMFNNQLNFNEINNPLINKGQNININKMSGCNKLIEEQRRPLIEAYRSTELLNYKIDL</sequence>
<feature type="compositionally biased region" description="Basic and acidic residues" evidence="1">
    <location>
        <begin position="488"/>
        <end position="497"/>
    </location>
</feature>
<evidence type="ECO:0000313" key="4">
    <source>
        <dbReference type="Proteomes" id="UP000580250"/>
    </source>
</evidence>
<protein>
    <recommendedName>
        <fullName evidence="2">Ig-like domain-containing protein</fullName>
    </recommendedName>
</protein>
<dbReference type="PANTHER" id="PTHR19890:SF10">
    <property type="entry name" value="FIBROBLAST GROWTH FACTOR RECEPTOR-LIKE 1"/>
    <property type="match status" value="1"/>
</dbReference>